<dbReference type="RefSeq" id="WP_048480097.1">
    <property type="nucleotide sequence ID" value="NZ_JBIRUD010000025.1"/>
</dbReference>
<dbReference type="Gene3D" id="1.10.238.10">
    <property type="entry name" value="EF-hand"/>
    <property type="match status" value="1"/>
</dbReference>
<proteinExistence type="predicted"/>
<dbReference type="Proteomes" id="UP000035932">
    <property type="component" value="Unassembled WGS sequence"/>
</dbReference>
<evidence type="ECO:0000259" key="3">
    <source>
        <dbReference type="PROSITE" id="PS50222"/>
    </source>
</evidence>
<protein>
    <recommendedName>
        <fullName evidence="3">EF-hand domain-containing protein</fullName>
    </recommendedName>
</protein>
<dbReference type="GO" id="GO:0005509">
    <property type="term" value="F:calcium ion binding"/>
    <property type="evidence" value="ECO:0007669"/>
    <property type="project" value="InterPro"/>
</dbReference>
<dbReference type="OrthoDB" id="4563420at2"/>
<feature type="domain" description="EF-hand" evidence="3">
    <location>
        <begin position="1"/>
        <end position="36"/>
    </location>
</feature>
<dbReference type="InterPro" id="IPR002048">
    <property type="entry name" value="EF_hand_dom"/>
</dbReference>
<gene>
    <name evidence="4" type="ORF">ACS04_30710</name>
</gene>
<dbReference type="Pfam" id="PF13499">
    <property type="entry name" value="EF-hand_7"/>
    <property type="match status" value="1"/>
</dbReference>
<dbReference type="PROSITE" id="PS00018">
    <property type="entry name" value="EF_HAND_1"/>
    <property type="match status" value="2"/>
</dbReference>
<dbReference type="STRING" id="66430.ACS04_30710"/>
<dbReference type="EMBL" id="LFML01000149">
    <property type="protein sequence ID" value="KMO94122.1"/>
    <property type="molecule type" value="Genomic_DNA"/>
</dbReference>
<dbReference type="CDD" id="cd00051">
    <property type="entry name" value="EFh"/>
    <property type="match status" value="1"/>
</dbReference>
<evidence type="ECO:0000256" key="1">
    <source>
        <dbReference type="ARBA" id="ARBA00022723"/>
    </source>
</evidence>
<dbReference type="PROSITE" id="PS50222">
    <property type="entry name" value="EF_HAND_2"/>
    <property type="match status" value="2"/>
</dbReference>
<organism evidence="4 5">
    <name type="scientific">Streptomyces roseus</name>
    <dbReference type="NCBI Taxonomy" id="66430"/>
    <lineage>
        <taxon>Bacteria</taxon>
        <taxon>Bacillati</taxon>
        <taxon>Actinomycetota</taxon>
        <taxon>Actinomycetes</taxon>
        <taxon>Kitasatosporales</taxon>
        <taxon>Streptomycetaceae</taxon>
        <taxon>Streptomyces</taxon>
    </lineage>
</organism>
<keyword evidence="2" id="KW-0677">Repeat</keyword>
<dbReference type="PATRIC" id="fig|66430.4.peg.2468"/>
<dbReference type="AlphaFoldDB" id="A0A0J6XIR2"/>
<dbReference type="PANTHER" id="PTHR10891">
    <property type="entry name" value="EF-HAND CALCIUM-BINDING DOMAIN CONTAINING PROTEIN"/>
    <property type="match status" value="1"/>
</dbReference>
<evidence type="ECO:0000256" key="2">
    <source>
        <dbReference type="ARBA" id="ARBA00022737"/>
    </source>
</evidence>
<dbReference type="InterPro" id="IPR039647">
    <property type="entry name" value="EF_hand_pair_protein_CML-like"/>
</dbReference>
<reference evidence="4 5" key="1">
    <citation type="submission" date="2015-06" db="EMBL/GenBank/DDBJ databases">
        <title>Recapitulation of the evolution of biosynthetic gene clusters reveals hidden chemical diversity on bacterial genomes.</title>
        <authorList>
            <person name="Cruz-Morales P."/>
            <person name="Martinez-Guerrero C."/>
            <person name="Morales-Escalante M.A."/>
            <person name="Yanez-Guerra L.A."/>
            <person name="Kopp J.F."/>
            <person name="Feldmann J."/>
            <person name="Ramos-Aboites H.E."/>
            <person name="Barona-Gomez F."/>
        </authorList>
    </citation>
    <scope>NUCLEOTIDE SEQUENCE [LARGE SCALE GENOMIC DNA]</scope>
    <source>
        <strain evidence="4 5">ATCC 31245</strain>
    </source>
</reference>
<dbReference type="SUPFAM" id="SSF47473">
    <property type="entry name" value="EF-hand"/>
    <property type="match status" value="1"/>
</dbReference>
<keyword evidence="5" id="KW-1185">Reference proteome</keyword>
<feature type="domain" description="EF-hand" evidence="3">
    <location>
        <begin position="38"/>
        <end position="68"/>
    </location>
</feature>
<dbReference type="SMART" id="SM00054">
    <property type="entry name" value="EFh"/>
    <property type="match status" value="2"/>
</dbReference>
<comment type="caution">
    <text evidence="4">The sequence shown here is derived from an EMBL/GenBank/DDBJ whole genome shotgun (WGS) entry which is preliminary data.</text>
</comment>
<evidence type="ECO:0000313" key="4">
    <source>
        <dbReference type="EMBL" id="KMO94122.1"/>
    </source>
</evidence>
<keyword evidence="1" id="KW-0479">Metal-binding</keyword>
<dbReference type="InterPro" id="IPR018247">
    <property type="entry name" value="EF_Hand_1_Ca_BS"/>
</dbReference>
<evidence type="ECO:0000313" key="5">
    <source>
        <dbReference type="Proteomes" id="UP000035932"/>
    </source>
</evidence>
<accession>A0A0J6XIR2</accession>
<name>A0A0J6XIR2_9ACTN</name>
<sequence length="68" mass="7568">MTEAELKDLFDEIDADGDGRISIGELAQRFKAEGGQGHLRENVKEVMDQADANRDGVLDFAEFQTLLK</sequence>
<dbReference type="InterPro" id="IPR011992">
    <property type="entry name" value="EF-hand-dom_pair"/>
</dbReference>